<evidence type="ECO:0000256" key="1">
    <source>
        <dbReference type="ARBA" id="ARBA00022723"/>
    </source>
</evidence>
<dbReference type="InterPro" id="IPR047983">
    <property type="entry name" value="DEF8_C1"/>
</dbReference>
<comment type="similarity">
    <text evidence="5">Belongs to the DEF8 family.</text>
</comment>
<name>A0AAR5PP26_DENPD</name>
<protein>
    <recommendedName>
        <fullName evidence="8">Phorbol-ester/DAG-type domain-containing protein</fullName>
    </recommendedName>
</protein>
<evidence type="ECO:0000256" key="5">
    <source>
        <dbReference type="ARBA" id="ARBA00029450"/>
    </source>
</evidence>
<keyword evidence="3" id="KW-0863">Zinc-finger</keyword>
<keyword evidence="4" id="KW-0862">Zinc</keyword>
<reference evidence="9" key="2">
    <citation type="submission" date="2024-08" db="UniProtKB">
        <authorList>
            <consortium name="EnsemblMetazoa"/>
        </authorList>
    </citation>
    <scope>IDENTIFICATION</scope>
</reference>
<keyword evidence="7" id="KW-0472">Membrane</keyword>
<dbReference type="GO" id="GO:0008270">
    <property type="term" value="F:zinc ion binding"/>
    <property type="evidence" value="ECO:0007669"/>
    <property type="project" value="UniProtKB-KW"/>
</dbReference>
<dbReference type="SMART" id="SM00109">
    <property type="entry name" value="C1"/>
    <property type="match status" value="2"/>
</dbReference>
<dbReference type="CTD" id="54849"/>
<evidence type="ECO:0000256" key="4">
    <source>
        <dbReference type="ARBA" id="ARBA00022833"/>
    </source>
</evidence>
<dbReference type="GeneID" id="109539461"/>
<organism evidence="9 10">
    <name type="scientific">Dendroctonus ponderosae</name>
    <name type="common">Mountain pine beetle</name>
    <dbReference type="NCBI Taxonomy" id="77166"/>
    <lineage>
        <taxon>Eukaryota</taxon>
        <taxon>Metazoa</taxon>
        <taxon>Ecdysozoa</taxon>
        <taxon>Arthropoda</taxon>
        <taxon>Hexapoda</taxon>
        <taxon>Insecta</taxon>
        <taxon>Pterygota</taxon>
        <taxon>Neoptera</taxon>
        <taxon>Endopterygota</taxon>
        <taxon>Coleoptera</taxon>
        <taxon>Polyphaga</taxon>
        <taxon>Cucujiformia</taxon>
        <taxon>Curculionidae</taxon>
        <taxon>Scolytinae</taxon>
        <taxon>Dendroctonus</taxon>
    </lineage>
</organism>
<dbReference type="Gene3D" id="3.30.60.20">
    <property type="match status" value="1"/>
</dbReference>
<evidence type="ECO:0000313" key="9">
    <source>
        <dbReference type="EnsemblMetazoa" id="XP_019762769.1"/>
    </source>
</evidence>
<dbReference type="InterPro" id="IPR002219">
    <property type="entry name" value="PKC_DAG/PE"/>
</dbReference>
<dbReference type="Pfam" id="PF13901">
    <property type="entry name" value="RH_dom"/>
    <property type="match status" value="1"/>
</dbReference>
<dbReference type="PANTHER" id="PTHR12326">
    <property type="entry name" value="PLECKSTRIN HOMOLOGY DOMAIN CONTAINING PROTEIN"/>
    <property type="match status" value="1"/>
</dbReference>
<dbReference type="PROSITE" id="PS50081">
    <property type="entry name" value="ZF_DAG_PE_2"/>
    <property type="match status" value="1"/>
</dbReference>
<evidence type="ECO:0000256" key="3">
    <source>
        <dbReference type="ARBA" id="ARBA00022771"/>
    </source>
</evidence>
<keyword evidence="10" id="KW-1185">Reference proteome</keyword>
<evidence type="ECO:0000256" key="2">
    <source>
        <dbReference type="ARBA" id="ARBA00022737"/>
    </source>
</evidence>
<dbReference type="InterPro" id="IPR025258">
    <property type="entry name" value="RH_dom"/>
</dbReference>
<dbReference type="InterPro" id="IPR051366">
    <property type="entry name" value="DEF8"/>
</dbReference>
<evidence type="ECO:0000256" key="6">
    <source>
        <dbReference type="SAM" id="MobiDB-lite"/>
    </source>
</evidence>
<evidence type="ECO:0000256" key="7">
    <source>
        <dbReference type="SAM" id="Phobius"/>
    </source>
</evidence>
<keyword evidence="2" id="KW-0677">Repeat</keyword>
<keyword evidence="7" id="KW-0812">Transmembrane</keyword>
<feature type="region of interest" description="Disordered" evidence="6">
    <location>
        <begin position="117"/>
        <end position="137"/>
    </location>
</feature>
<dbReference type="Pfam" id="PF00130">
    <property type="entry name" value="C1_1"/>
    <property type="match status" value="1"/>
</dbReference>
<evidence type="ECO:0000259" key="8">
    <source>
        <dbReference type="PROSITE" id="PS50081"/>
    </source>
</evidence>
<dbReference type="KEGG" id="dpa:109539461"/>
<evidence type="ECO:0000313" key="10">
    <source>
        <dbReference type="Proteomes" id="UP000019118"/>
    </source>
</evidence>
<sequence>MFCDILVFIYVFIITSVSISKFVFNMRNEYDKTVESSCSPESGGTLSGEDTDNILPTNLHSEELQLALNQEATEHDLLEAINRCKELILENTECSAERKWIVRHLIELRFRLQEHKEAMEDPRHPRNKSSGASSRSIKGHHLKLQSLLKNAGHRYCDHCTGTIWSVVQAWYMCEDCAYACHYKCLSSIVRECAHVVACEKGQYEFKICPEVGLSAQKYLCAECRTPLVVHNVWPDAKRCDYTGLYYCSACHWESSAIIPARVIHNWDFEPRAVSQASLQILRVTADRPLINLEQLNPRLFHRIQELNLVKRLRQELQGIRKYLVVCRKAVDEHLIWKCDRAHLIENVNVYSLQDLVDTHSGDLPSKLHDLVDEYLRHIKTECEICQGRGHICEICRNEEVLFPFASNAYVCEVCTAVSHKVCIERKEKCPRCVRAEKRLQHFRDLNTNTPEDQLNS</sequence>
<keyword evidence="7" id="KW-1133">Transmembrane helix</keyword>
<feature type="transmembrane region" description="Helical" evidence="7">
    <location>
        <begin position="6"/>
        <end position="24"/>
    </location>
</feature>
<dbReference type="CDD" id="cd20819">
    <property type="entry name" value="C1_DEF8"/>
    <property type="match status" value="1"/>
</dbReference>
<dbReference type="SUPFAM" id="SSF57889">
    <property type="entry name" value="Cysteine-rich domain"/>
    <property type="match status" value="1"/>
</dbReference>
<dbReference type="Proteomes" id="UP000019118">
    <property type="component" value="Unassembled WGS sequence"/>
</dbReference>
<keyword evidence="1" id="KW-0479">Metal-binding</keyword>
<proteinExistence type="inferred from homology"/>
<dbReference type="AlphaFoldDB" id="A0AAR5PP26"/>
<dbReference type="SMART" id="SM01175">
    <property type="entry name" value="DUF4206"/>
    <property type="match status" value="1"/>
</dbReference>
<reference evidence="10" key="1">
    <citation type="journal article" date="2013" name="Genome Biol.">
        <title>Draft genome of the mountain pine beetle, Dendroctonus ponderosae Hopkins, a major forest pest.</title>
        <authorList>
            <person name="Keeling C.I."/>
            <person name="Yuen M.M."/>
            <person name="Liao N.Y."/>
            <person name="Docking T.R."/>
            <person name="Chan S.K."/>
            <person name="Taylor G.A."/>
            <person name="Palmquist D.L."/>
            <person name="Jackman S.D."/>
            <person name="Nguyen A."/>
            <person name="Li M."/>
            <person name="Henderson H."/>
            <person name="Janes J.K."/>
            <person name="Zhao Y."/>
            <person name="Pandoh P."/>
            <person name="Moore R."/>
            <person name="Sperling F.A."/>
            <person name="Huber D.P."/>
            <person name="Birol I."/>
            <person name="Jones S.J."/>
            <person name="Bohlmann J."/>
        </authorList>
    </citation>
    <scope>NUCLEOTIDE SEQUENCE</scope>
</reference>
<dbReference type="PANTHER" id="PTHR12326:SF3">
    <property type="entry name" value="DIFFERENTIALLY EXPRESSED IN FDCP 8 HOMOLOG"/>
    <property type="match status" value="1"/>
</dbReference>
<feature type="domain" description="Phorbol-ester/DAG-type" evidence="8">
    <location>
        <begin position="139"/>
        <end position="192"/>
    </location>
</feature>
<accession>A0AAR5PP26</accession>
<dbReference type="InterPro" id="IPR046349">
    <property type="entry name" value="C1-like_sf"/>
</dbReference>
<dbReference type="EnsemblMetazoa" id="XM_019907210.1">
    <property type="protein sequence ID" value="XP_019762769.1"/>
    <property type="gene ID" value="LOC109539461"/>
</dbReference>